<dbReference type="GO" id="GO:0004571">
    <property type="term" value="F:mannosyl-oligosaccharide 1,2-alpha-mannosidase activity"/>
    <property type="evidence" value="ECO:0007669"/>
    <property type="project" value="UniProtKB-EC"/>
</dbReference>
<protein>
    <recommendedName>
        <fullName evidence="13">alpha-1,2-Mannosidase</fullName>
        <ecNumber evidence="13">3.2.1.-</ecNumber>
    </recommendedName>
</protein>
<dbReference type="InterPro" id="IPR012341">
    <property type="entry name" value="6hp_glycosidase-like_sf"/>
</dbReference>
<keyword evidence="11" id="KW-0106">Calcium</keyword>
<comment type="similarity">
    <text evidence="3 13">Belongs to the glycosyl hydrolase 47 family.</text>
</comment>
<dbReference type="PANTHER" id="PTHR11742">
    <property type="entry name" value="MANNOSYL-OLIGOSACCHARIDE ALPHA-1,2-MANNOSIDASE-RELATED"/>
    <property type="match status" value="1"/>
</dbReference>
<evidence type="ECO:0000256" key="9">
    <source>
        <dbReference type="ARBA" id="ARBA00047669"/>
    </source>
</evidence>
<dbReference type="Proteomes" id="UP000799437">
    <property type="component" value="Unassembled WGS sequence"/>
</dbReference>
<dbReference type="SUPFAM" id="SSF48225">
    <property type="entry name" value="Seven-hairpin glycosidases"/>
    <property type="match status" value="1"/>
</dbReference>
<comment type="pathway">
    <text evidence="2">Protein modification; protein glycosylation.</text>
</comment>
<keyword evidence="6 12" id="KW-1015">Disulfide bond</keyword>
<dbReference type="InterPro" id="IPR001382">
    <property type="entry name" value="Glyco_hydro_47"/>
</dbReference>
<name>A0A6A6WLZ9_9PEZI</name>
<keyword evidence="17" id="KW-1185">Reference proteome</keyword>
<evidence type="ECO:0000256" key="7">
    <source>
        <dbReference type="ARBA" id="ARBA00023180"/>
    </source>
</evidence>
<dbReference type="GO" id="GO:0005975">
    <property type="term" value="P:carbohydrate metabolic process"/>
    <property type="evidence" value="ECO:0007669"/>
    <property type="project" value="InterPro"/>
</dbReference>
<dbReference type="PRINTS" id="PR00747">
    <property type="entry name" value="GLYHDRLASE47"/>
</dbReference>
<evidence type="ECO:0000313" key="16">
    <source>
        <dbReference type="EMBL" id="KAF2763224.1"/>
    </source>
</evidence>
<dbReference type="UniPathway" id="UPA00378"/>
<dbReference type="InterPro" id="IPR036026">
    <property type="entry name" value="Seven-hairpin_glycosidases"/>
</dbReference>
<keyword evidence="11" id="KW-0479">Metal-binding</keyword>
<dbReference type="PANTHER" id="PTHR11742:SF101">
    <property type="entry name" value="MANNOSYL-OLIGOSACCHARIDE ALPHA-1,2-MANNOSIDASE 1B"/>
    <property type="match status" value="1"/>
</dbReference>
<keyword evidence="15" id="KW-0812">Transmembrane</keyword>
<dbReference type="EC" id="3.2.1.-" evidence="13"/>
<comment type="catalytic activity">
    <reaction evidence="10">
        <text>N(4)-(alpha-D-Man-(1-&gt;2)-alpha-D-Man-(1-&gt;2)-alpha-D-Man-(1-&gt;3)-[alpha-D-Man-(1-&gt;2)-alpha-D-Man-(1-&gt;3)-[alpha-D-Man-(1-&gt;2)-alpha-D-Man-(1-&gt;6)]-alpha-D-Man-(1-&gt;6)]-beta-D-Man-(1-&gt;4)-beta-D-GlcNAc-(1-&gt;4)-beta-D-GlcNAc)-L-asparaginyl-[protein] (N-glucan mannose isomer 9A1,2,3B1,2,3) + 4 H2O = N(4)-(alpha-D-Man-(1-&gt;3)-[alpha-D-Man-(1-&gt;3)-[alpha-D-Man-(1-&gt;6)]-alpha-D-Man-(1-&gt;6)]-beta-D-Man-(1-&gt;4)-beta-D-GlcNAc-(1-&gt;4)-beta-D-GlcNAc)-L-asparaginyl-[protein] (N-glucan mannose isomer 5A1,2) + 4 beta-D-mannose</text>
        <dbReference type="Rhea" id="RHEA:56008"/>
        <dbReference type="Rhea" id="RHEA-COMP:14356"/>
        <dbReference type="Rhea" id="RHEA-COMP:14367"/>
        <dbReference type="ChEBI" id="CHEBI:15377"/>
        <dbReference type="ChEBI" id="CHEBI:28563"/>
        <dbReference type="ChEBI" id="CHEBI:59087"/>
        <dbReference type="ChEBI" id="CHEBI:139493"/>
        <dbReference type="EC" id="3.2.1.113"/>
    </reaction>
</comment>
<keyword evidence="15" id="KW-1133">Transmembrane helix</keyword>
<dbReference type="InterPro" id="IPR050749">
    <property type="entry name" value="Glycosyl_Hydrolase_47"/>
</dbReference>
<dbReference type="GO" id="GO:0005509">
    <property type="term" value="F:calcium ion binding"/>
    <property type="evidence" value="ECO:0007669"/>
    <property type="project" value="InterPro"/>
</dbReference>
<gene>
    <name evidence="16" type="ORF">EJ05DRAFT_460023</name>
</gene>
<evidence type="ECO:0000256" key="4">
    <source>
        <dbReference type="ARBA" id="ARBA00022729"/>
    </source>
</evidence>
<evidence type="ECO:0000256" key="3">
    <source>
        <dbReference type="ARBA" id="ARBA00007658"/>
    </source>
</evidence>
<sequence>MPPGFRRSSSWKRNPTHIFKFIAAAFVLFFYFIFTVFGESPHAPRNGARIQWDGFINGTGVVDEPRAARVVEAMKHTFWTYKEHAWGADMILPVSGHKSNKRGGWGATIVDSASTLAIMELWEELELAVNHIIEGIDFTKTDDLVDPFETTIRHLGGMVSVVDLWDAGIIPKKVISREKRDKIVKQAVILGQKLGPAYDSPTGLPWPRVDFMTSKGVPDPRQEELQEDGKPRYAHPTIGPARAGSNILENRVLSRLTHNPIYFQNSTLACYYEYLLKITLLTPQDRYTPMYKKQWERAVHSLRDNLASRNRPSATYMTQHLFLGKRDDDLDINTQSQLACFAAGNILLGGAHLQKPSFIALGKALVEACHHTYASTPTSIGPEKWAWSPKFGVRDATVTPETERQQAEWANAGFWAINPSFRLRPEYVESLFYAWRITGEARYREWAWDAFVAIETHCKARYGYAGLKDVMVASSADGARDEAQMDESESFWHAETLKYFWLIFADSRVASLDRWVFSTEGHLFRMIR</sequence>
<accession>A0A6A6WLZ9</accession>
<feature type="disulfide bond" evidence="12">
    <location>
        <begin position="340"/>
        <end position="369"/>
    </location>
</feature>
<feature type="region of interest" description="Disordered" evidence="14">
    <location>
        <begin position="217"/>
        <end position="240"/>
    </location>
</feature>
<evidence type="ECO:0000256" key="2">
    <source>
        <dbReference type="ARBA" id="ARBA00004922"/>
    </source>
</evidence>
<reference evidence="16" key="1">
    <citation type="journal article" date="2020" name="Stud. Mycol.">
        <title>101 Dothideomycetes genomes: a test case for predicting lifestyles and emergence of pathogens.</title>
        <authorList>
            <person name="Haridas S."/>
            <person name="Albert R."/>
            <person name="Binder M."/>
            <person name="Bloem J."/>
            <person name="Labutti K."/>
            <person name="Salamov A."/>
            <person name="Andreopoulos B."/>
            <person name="Baker S."/>
            <person name="Barry K."/>
            <person name="Bills G."/>
            <person name="Bluhm B."/>
            <person name="Cannon C."/>
            <person name="Castanera R."/>
            <person name="Culley D."/>
            <person name="Daum C."/>
            <person name="Ezra D."/>
            <person name="Gonzalez J."/>
            <person name="Henrissat B."/>
            <person name="Kuo A."/>
            <person name="Liang C."/>
            <person name="Lipzen A."/>
            <person name="Lutzoni F."/>
            <person name="Magnuson J."/>
            <person name="Mondo S."/>
            <person name="Nolan M."/>
            <person name="Ohm R."/>
            <person name="Pangilinan J."/>
            <person name="Park H.-J."/>
            <person name="Ramirez L."/>
            <person name="Alfaro M."/>
            <person name="Sun H."/>
            <person name="Tritt A."/>
            <person name="Yoshinaga Y."/>
            <person name="Zwiers L.-H."/>
            <person name="Turgeon B."/>
            <person name="Goodwin S."/>
            <person name="Spatafora J."/>
            <person name="Crous P."/>
            <person name="Grigoriev I."/>
        </authorList>
    </citation>
    <scope>NUCLEOTIDE SEQUENCE</scope>
    <source>
        <strain evidence="16">CBS 121739</strain>
    </source>
</reference>
<dbReference type="Pfam" id="PF01532">
    <property type="entry name" value="Glyco_hydro_47"/>
    <property type="match status" value="2"/>
</dbReference>
<dbReference type="OrthoDB" id="8118055at2759"/>
<keyword evidence="8 13" id="KW-0326">Glycosidase</keyword>
<dbReference type="Gene3D" id="1.50.10.10">
    <property type="match status" value="2"/>
</dbReference>
<evidence type="ECO:0000256" key="14">
    <source>
        <dbReference type="SAM" id="MobiDB-lite"/>
    </source>
</evidence>
<dbReference type="EMBL" id="ML996565">
    <property type="protein sequence ID" value="KAF2763224.1"/>
    <property type="molecule type" value="Genomic_DNA"/>
</dbReference>
<dbReference type="RefSeq" id="XP_033605675.1">
    <property type="nucleotide sequence ID" value="XM_033742593.1"/>
</dbReference>
<evidence type="ECO:0000256" key="12">
    <source>
        <dbReference type="PIRSR" id="PIRSR601382-3"/>
    </source>
</evidence>
<dbReference type="GeneID" id="54483647"/>
<evidence type="ECO:0000256" key="8">
    <source>
        <dbReference type="ARBA" id="ARBA00023295"/>
    </source>
</evidence>
<keyword evidence="15" id="KW-0472">Membrane</keyword>
<dbReference type="GO" id="GO:0016020">
    <property type="term" value="C:membrane"/>
    <property type="evidence" value="ECO:0007669"/>
    <property type="project" value="InterPro"/>
</dbReference>
<feature type="binding site" evidence="11">
    <location>
        <position position="519"/>
    </location>
    <ligand>
        <name>Ca(2+)</name>
        <dbReference type="ChEBI" id="CHEBI:29108"/>
    </ligand>
</feature>
<evidence type="ECO:0000313" key="17">
    <source>
        <dbReference type="Proteomes" id="UP000799437"/>
    </source>
</evidence>
<feature type="compositionally biased region" description="Basic and acidic residues" evidence="14">
    <location>
        <begin position="218"/>
        <end position="231"/>
    </location>
</feature>
<keyword evidence="7" id="KW-0325">Glycoprotein</keyword>
<organism evidence="16 17">
    <name type="scientific">Pseudovirgaria hyperparasitica</name>
    <dbReference type="NCBI Taxonomy" id="470096"/>
    <lineage>
        <taxon>Eukaryota</taxon>
        <taxon>Fungi</taxon>
        <taxon>Dikarya</taxon>
        <taxon>Ascomycota</taxon>
        <taxon>Pezizomycotina</taxon>
        <taxon>Dothideomycetes</taxon>
        <taxon>Dothideomycetes incertae sedis</taxon>
        <taxon>Acrospermales</taxon>
        <taxon>Acrospermaceae</taxon>
        <taxon>Pseudovirgaria</taxon>
    </lineage>
</organism>
<evidence type="ECO:0000256" key="15">
    <source>
        <dbReference type="SAM" id="Phobius"/>
    </source>
</evidence>
<feature type="transmembrane region" description="Helical" evidence="15">
    <location>
        <begin position="21"/>
        <end position="38"/>
    </location>
</feature>
<evidence type="ECO:0000256" key="6">
    <source>
        <dbReference type="ARBA" id="ARBA00023157"/>
    </source>
</evidence>
<comment type="cofactor">
    <cofactor evidence="1 11">
        <name>Ca(2+)</name>
        <dbReference type="ChEBI" id="CHEBI:29108"/>
    </cofactor>
</comment>
<evidence type="ECO:0000256" key="1">
    <source>
        <dbReference type="ARBA" id="ARBA00001913"/>
    </source>
</evidence>
<dbReference type="GO" id="GO:0005783">
    <property type="term" value="C:endoplasmic reticulum"/>
    <property type="evidence" value="ECO:0007669"/>
    <property type="project" value="TreeGrafter"/>
</dbReference>
<comment type="catalytic activity">
    <reaction evidence="9">
        <text>N(4)-(alpha-D-Man-(1-&gt;2)-alpha-D-Man-(1-&gt;2)-alpha-D-Man-(1-&gt;3)-[alpha-D-Man-(1-&gt;3)-[alpha-D-Man-(1-&gt;2)-alpha-D-Man-(1-&gt;6)]-alpha-D-Man-(1-&gt;6)]-beta-D-Man-(1-&gt;4)-beta-D-GlcNAc-(1-&gt;4)-beta-D-GlcNAc)-L-asparaginyl-[protein] (N-glucan mannose isomer 8A1,2,3B1,3) + 3 H2O = N(4)-(alpha-D-Man-(1-&gt;3)-[alpha-D-Man-(1-&gt;3)-[alpha-D-Man-(1-&gt;6)]-alpha-D-Man-(1-&gt;6)]-beta-D-Man-(1-&gt;4)-beta-D-GlcNAc-(1-&gt;4)-beta-D-GlcNAc)-L-asparaginyl-[protein] (N-glucan mannose isomer 5A1,2) + 3 beta-D-mannose</text>
        <dbReference type="Rhea" id="RHEA:56028"/>
        <dbReference type="Rhea" id="RHEA-COMP:14358"/>
        <dbReference type="Rhea" id="RHEA-COMP:14367"/>
        <dbReference type="ChEBI" id="CHEBI:15377"/>
        <dbReference type="ChEBI" id="CHEBI:28563"/>
        <dbReference type="ChEBI" id="CHEBI:59087"/>
        <dbReference type="ChEBI" id="CHEBI:60628"/>
        <dbReference type="EC" id="3.2.1.113"/>
    </reaction>
</comment>
<evidence type="ECO:0000256" key="5">
    <source>
        <dbReference type="ARBA" id="ARBA00022801"/>
    </source>
</evidence>
<dbReference type="AlphaFoldDB" id="A0A6A6WLZ9"/>
<keyword evidence="5 13" id="KW-0378">Hydrolase</keyword>
<dbReference type="GO" id="GO:0036503">
    <property type="term" value="P:ERAD pathway"/>
    <property type="evidence" value="ECO:0007669"/>
    <property type="project" value="UniProtKB-ARBA"/>
</dbReference>
<proteinExistence type="inferred from homology"/>
<keyword evidence="4" id="KW-0732">Signal</keyword>
<evidence type="ECO:0000256" key="11">
    <source>
        <dbReference type="PIRSR" id="PIRSR601382-2"/>
    </source>
</evidence>
<evidence type="ECO:0000256" key="10">
    <source>
        <dbReference type="ARBA" id="ARBA00048605"/>
    </source>
</evidence>
<evidence type="ECO:0000256" key="13">
    <source>
        <dbReference type="RuleBase" id="RU361193"/>
    </source>
</evidence>